<name>A0A1N7JBA6_9PROT</name>
<gene>
    <name evidence="2" type="ORF">SAMN05421779_10252</name>
</gene>
<dbReference type="EMBL" id="FTOA01000002">
    <property type="protein sequence ID" value="SIS46546.1"/>
    <property type="molecule type" value="Genomic_DNA"/>
</dbReference>
<evidence type="ECO:0000256" key="1">
    <source>
        <dbReference type="PROSITE-ProRule" id="PRU00339"/>
    </source>
</evidence>
<dbReference type="RefSeq" id="WP_076398984.1">
    <property type="nucleotide sequence ID" value="NZ_FTOA01000002.1"/>
</dbReference>
<proteinExistence type="predicted"/>
<keyword evidence="1" id="KW-0802">TPR repeat</keyword>
<dbReference type="STRING" id="80876.SAMN05421779_10252"/>
<protein>
    <submittedName>
        <fullName evidence="2">Tetratricopeptide repeat-containing protein</fullName>
    </submittedName>
</protein>
<feature type="repeat" description="TPR" evidence="1">
    <location>
        <begin position="120"/>
        <end position="153"/>
    </location>
</feature>
<organism evidence="2 3">
    <name type="scientific">Insolitispirillum peregrinum</name>
    <dbReference type="NCBI Taxonomy" id="80876"/>
    <lineage>
        <taxon>Bacteria</taxon>
        <taxon>Pseudomonadati</taxon>
        <taxon>Pseudomonadota</taxon>
        <taxon>Alphaproteobacteria</taxon>
        <taxon>Rhodospirillales</taxon>
        <taxon>Novispirillaceae</taxon>
        <taxon>Insolitispirillum</taxon>
    </lineage>
</organism>
<dbReference type="InterPro" id="IPR019734">
    <property type="entry name" value="TPR_rpt"/>
</dbReference>
<evidence type="ECO:0000313" key="2">
    <source>
        <dbReference type="EMBL" id="SIS46546.1"/>
    </source>
</evidence>
<sequence length="172" mass="19612">MTSDVSSDWTDRIYYGGDLPRAAEKALHLAAAHWHDPPQAEAWLAEAWRLAADHRAVKLGHYKYFFYRQDLRRAAPYALLCVEDAARQLNLPADWRLVTPADAAFDVPLDDIEAEPRFFLYALKAYGYVLFRQGAHDDGLEALRKVADLDPQDRTATRLLLAVIERGQEDED</sequence>
<dbReference type="Proteomes" id="UP000185678">
    <property type="component" value="Unassembled WGS sequence"/>
</dbReference>
<dbReference type="PROSITE" id="PS50005">
    <property type="entry name" value="TPR"/>
    <property type="match status" value="1"/>
</dbReference>
<dbReference type="AlphaFoldDB" id="A0A1N7JBA6"/>
<accession>A0A1N7JBA6</accession>
<keyword evidence="3" id="KW-1185">Reference proteome</keyword>
<reference evidence="2 3" key="1">
    <citation type="submission" date="2017-01" db="EMBL/GenBank/DDBJ databases">
        <authorList>
            <person name="Mah S.A."/>
            <person name="Swanson W.J."/>
            <person name="Moy G.W."/>
            <person name="Vacquier V.D."/>
        </authorList>
    </citation>
    <scope>NUCLEOTIDE SEQUENCE [LARGE SCALE GENOMIC DNA]</scope>
    <source>
        <strain evidence="2 3">DSM 11589</strain>
    </source>
</reference>
<evidence type="ECO:0000313" key="3">
    <source>
        <dbReference type="Proteomes" id="UP000185678"/>
    </source>
</evidence>